<dbReference type="AlphaFoldDB" id="A0A0J1K5A9"/>
<dbReference type="RefSeq" id="WP_047876845.1">
    <property type="nucleotide sequence ID" value="NZ_LDOT01000001.1"/>
</dbReference>
<dbReference type="PATRIC" id="fig|1195763.3.peg.53"/>
<name>A0A0J1K5A9_9GAMM</name>
<reference evidence="2 3" key="1">
    <citation type="submission" date="2015-05" db="EMBL/GenBank/DDBJ databases">
        <title>Photobacterium galathea sp. nov.</title>
        <authorList>
            <person name="Machado H."/>
            <person name="Gram L."/>
        </authorList>
    </citation>
    <scope>NUCLEOTIDE SEQUENCE [LARGE SCALE GENOMIC DNA]</scope>
    <source>
        <strain evidence="2 3">CGMCC 1.12159</strain>
    </source>
</reference>
<protein>
    <submittedName>
        <fullName evidence="2">Uncharacterized protein</fullName>
    </submittedName>
</protein>
<dbReference type="OrthoDB" id="5816250at2"/>
<sequence>MSVLLGSAASTVNGGMMMENGSIKQRLIGIGLVVLAVSAFSVPSLASDKSSPMLTEPLPNTSLPQTTTPKRQLGQIFIDASQSQRQTVEFVGEGARPVSNNRVDKYSVYQNKNTTDPTEFGGGVKFNATDDFSISVQAGGELGDENTVDVDSGSVSFEFKY</sequence>
<evidence type="ECO:0000256" key="1">
    <source>
        <dbReference type="SAM" id="MobiDB-lite"/>
    </source>
</evidence>
<feature type="compositionally biased region" description="Polar residues" evidence="1">
    <location>
        <begin position="47"/>
        <end position="68"/>
    </location>
</feature>
<evidence type="ECO:0000313" key="2">
    <source>
        <dbReference type="EMBL" id="KLV09557.1"/>
    </source>
</evidence>
<dbReference type="EMBL" id="LDOT01000001">
    <property type="protein sequence ID" value="KLV09557.1"/>
    <property type="molecule type" value="Genomic_DNA"/>
</dbReference>
<feature type="region of interest" description="Disordered" evidence="1">
    <location>
        <begin position="46"/>
        <end position="68"/>
    </location>
</feature>
<accession>A0A0J1K5A9</accession>
<keyword evidence="3" id="KW-1185">Reference proteome</keyword>
<organism evidence="2 3">
    <name type="scientific">Photobacterium aquae</name>
    <dbReference type="NCBI Taxonomy" id="1195763"/>
    <lineage>
        <taxon>Bacteria</taxon>
        <taxon>Pseudomonadati</taxon>
        <taxon>Pseudomonadota</taxon>
        <taxon>Gammaproteobacteria</taxon>
        <taxon>Vibrionales</taxon>
        <taxon>Vibrionaceae</taxon>
        <taxon>Photobacterium</taxon>
    </lineage>
</organism>
<comment type="caution">
    <text evidence="2">The sequence shown here is derived from an EMBL/GenBank/DDBJ whole genome shotgun (WGS) entry which is preliminary data.</text>
</comment>
<proteinExistence type="predicted"/>
<dbReference type="Proteomes" id="UP000036097">
    <property type="component" value="Unassembled WGS sequence"/>
</dbReference>
<evidence type="ECO:0000313" key="3">
    <source>
        <dbReference type="Proteomes" id="UP000036097"/>
    </source>
</evidence>
<gene>
    <name evidence="2" type="ORF">ABT56_00240</name>
</gene>